<keyword evidence="2" id="KW-0472">Membrane</keyword>
<feature type="region of interest" description="Disordered" evidence="1">
    <location>
        <begin position="406"/>
        <end position="452"/>
    </location>
</feature>
<evidence type="ECO:0000259" key="3">
    <source>
        <dbReference type="Pfam" id="PF14530"/>
    </source>
</evidence>
<reference evidence="5" key="1">
    <citation type="submission" date="2019-07" db="EMBL/GenBank/DDBJ databases">
        <title>Arthrobacter KR32 sp. nov., isolated from mountain cheese made of cows milk.</title>
        <authorList>
            <person name="Flegler A."/>
        </authorList>
    </citation>
    <scope>NUCLEOTIDE SEQUENCE [LARGE SCALE GENOMIC DNA]</scope>
    <source>
        <strain evidence="5">KR32</strain>
    </source>
</reference>
<name>A0A7X1NS02_9MICC</name>
<evidence type="ECO:0000313" key="5">
    <source>
        <dbReference type="Proteomes" id="UP000326464"/>
    </source>
</evidence>
<feature type="region of interest" description="Disordered" evidence="1">
    <location>
        <begin position="1"/>
        <end position="23"/>
    </location>
</feature>
<dbReference type="AlphaFoldDB" id="A0A7X1NS02"/>
<dbReference type="Proteomes" id="UP000326464">
    <property type="component" value="Unassembled WGS sequence"/>
</dbReference>
<dbReference type="SUPFAM" id="SSF47240">
    <property type="entry name" value="Ferritin-like"/>
    <property type="match status" value="1"/>
</dbReference>
<protein>
    <submittedName>
        <fullName evidence="4">DUF4439 domain-containing protein</fullName>
    </submittedName>
</protein>
<sequence>MASSGTVTVRGRKGGDRARGGRKTSGLRRAAGWAVRLVGLFVVVLLVVGLGLGVRQPEPHAPSYSPTEQAQLDAEAGFTALAADARSAAALDPVAADVLVAIAEDLEVQADAVALPRSPVPPTRDPEGSGPILPSQGRSSTPGPVVTADGRAVLAGLRESALRSLRDAAQAEPGPGRVLAAAGANQWRNAVLLSVLLDADPGLPPADAVPATDLAAGTGIFSGLPGGPDAPSSPPSGHSDPPAATPPTGAPGADPGPSEAPSGGAGTVDPDVDCTDTPLGPDADREALREAKAAEERAAYGYDVAAALLPEPGDALARSGVHRAAADAAAERLALLCAPSDPAPAGHALSTAFRTDPAGAVRELEQDHAVFYVDLLATVGPDARAWAVTSYNAAVQRSLDAGTPLTALPGLEGAADPADGAAPGSTAPSGGVPAAGRPADGPSSGPSEPGDG</sequence>
<evidence type="ECO:0000313" key="4">
    <source>
        <dbReference type="EMBL" id="MPY11822.1"/>
    </source>
</evidence>
<feature type="compositionally biased region" description="Low complexity" evidence="1">
    <location>
        <begin position="413"/>
        <end position="452"/>
    </location>
</feature>
<dbReference type="Pfam" id="PF14530">
    <property type="entry name" value="DUF4439"/>
    <property type="match status" value="1"/>
</dbReference>
<organism evidence="4 5">
    <name type="scientific">Arthrobacter bussei</name>
    <dbReference type="NCBI Taxonomy" id="2594179"/>
    <lineage>
        <taxon>Bacteria</taxon>
        <taxon>Bacillati</taxon>
        <taxon>Actinomycetota</taxon>
        <taxon>Actinomycetes</taxon>
        <taxon>Micrococcales</taxon>
        <taxon>Micrococcaceae</taxon>
        <taxon>Arthrobacter</taxon>
    </lineage>
</organism>
<dbReference type="InterPro" id="IPR009078">
    <property type="entry name" value="Ferritin-like_SF"/>
</dbReference>
<evidence type="ECO:0000256" key="2">
    <source>
        <dbReference type="SAM" id="Phobius"/>
    </source>
</evidence>
<proteinExistence type="predicted"/>
<feature type="compositionally biased region" description="Low complexity" evidence="1">
    <location>
        <begin position="250"/>
        <end position="262"/>
    </location>
</feature>
<keyword evidence="5" id="KW-1185">Reference proteome</keyword>
<feature type="compositionally biased region" description="Low complexity" evidence="1">
    <location>
        <begin position="227"/>
        <end position="242"/>
    </location>
</feature>
<feature type="domain" description="DUF4439" evidence="3">
    <location>
        <begin position="287"/>
        <end position="412"/>
    </location>
</feature>
<dbReference type="InterPro" id="IPR029447">
    <property type="entry name" value="DUF4439"/>
</dbReference>
<evidence type="ECO:0000256" key="1">
    <source>
        <dbReference type="SAM" id="MobiDB-lite"/>
    </source>
</evidence>
<gene>
    <name evidence="4" type="ORF">FNH21_14040</name>
</gene>
<dbReference type="Gene3D" id="1.20.1260.10">
    <property type="match status" value="1"/>
</dbReference>
<feature type="region of interest" description="Disordered" evidence="1">
    <location>
        <begin position="219"/>
        <end position="282"/>
    </location>
</feature>
<accession>A0A7X1NS02</accession>
<comment type="caution">
    <text evidence="4">The sequence shown here is derived from an EMBL/GenBank/DDBJ whole genome shotgun (WGS) entry which is preliminary data.</text>
</comment>
<keyword evidence="2" id="KW-0812">Transmembrane</keyword>
<dbReference type="InterPro" id="IPR012347">
    <property type="entry name" value="Ferritin-like"/>
</dbReference>
<feature type="region of interest" description="Disordered" evidence="1">
    <location>
        <begin position="113"/>
        <end position="145"/>
    </location>
</feature>
<keyword evidence="2" id="KW-1133">Transmembrane helix</keyword>
<feature type="transmembrane region" description="Helical" evidence="2">
    <location>
        <begin position="33"/>
        <end position="54"/>
    </location>
</feature>
<dbReference type="EMBL" id="VJXX01000005">
    <property type="protein sequence ID" value="MPY11822.1"/>
    <property type="molecule type" value="Genomic_DNA"/>
</dbReference>